<keyword evidence="1" id="KW-0472">Membrane</keyword>
<dbReference type="AlphaFoldDB" id="A0AAW1MG02"/>
<keyword evidence="1" id="KW-1133">Transmembrane helix</keyword>
<dbReference type="Proteomes" id="UP001458880">
    <property type="component" value="Unassembled WGS sequence"/>
</dbReference>
<feature type="transmembrane region" description="Helical" evidence="1">
    <location>
        <begin position="31"/>
        <end position="53"/>
    </location>
</feature>
<dbReference type="EMBL" id="JASPKY010000051">
    <property type="protein sequence ID" value="KAK9745184.1"/>
    <property type="molecule type" value="Genomic_DNA"/>
</dbReference>
<comment type="caution">
    <text evidence="2">The sequence shown here is derived from an EMBL/GenBank/DDBJ whole genome shotgun (WGS) entry which is preliminary data.</text>
</comment>
<organism evidence="2 3">
    <name type="scientific">Popillia japonica</name>
    <name type="common">Japanese beetle</name>
    <dbReference type="NCBI Taxonomy" id="7064"/>
    <lineage>
        <taxon>Eukaryota</taxon>
        <taxon>Metazoa</taxon>
        <taxon>Ecdysozoa</taxon>
        <taxon>Arthropoda</taxon>
        <taxon>Hexapoda</taxon>
        <taxon>Insecta</taxon>
        <taxon>Pterygota</taxon>
        <taxon>Neoptera</taxon>
        <taxon>Endopterygota</taxon>
        <taxon>Coleoptera</taxon>
        <taxon>Polyphaga</taxon>
        <taxon>Scarabaeiformia</taxon>
        <taxon>Scarabaeidae</taxon>
        <taxon>Rutelinae</taxon>
        <taxon>Popillia</taxon>
    </lineage>
</organism>
<accession>A0AAW1MG02</accession>
<proteinExistence type="predicted"/>
<evidence type="ECO:0000256" key="1">
    <source>
        <dbReference type="SAM" id="Phobius"/>
    </source>
</evidence>
<evidence type="ECO:0000313" key="3">
    <source>
        <dbReference type="Proteomes" id="UP001458880"/>
    </source>
</evidence>
<keyword evidence="1" id="KW-0812">Transmembrane</keyword>
<gene>
    <name evidence="2" type="ORF">QE152_g7173</name>
</gene>
<reference evidence="2 3" key="1">
    <citation type="journal article" date="2024" name="BMC Genomics">
        <title>De novo assembly and annotation of Popillia japonica's genome with initial clues to its potential as an invasive pest.</title>
        <authorList>
            <person name="Cucini C."/>
            <person name="Boschi S."/>
            <person name="Funari R."/>
            <person name="Cardaioli E."/>
            <person name="Iannotti N."/>
            <person name="Marturano G."/>
            <person name="Paoli F."/>
            <person name="Bruttini M."/>
            <person name="Carapelli A."/>
            <person name="Frati F."/>
            <person name="Nardi F."/>
        </authorList>
    </citation>
    <scope>NUCLEOTIDE SEQUENCE [LARGE SCALE GENOMIC DNA]</scope>
    <source>
        <strain evidence="2">DMR45628</strain>
    </source>
</reference>
<evidence type="ECO:0000313" key="2">
    <source>
        <dbReference type="EMBL" id="KAK9745184.1"/>
    </source>
</evidence>
<sequence length="175" mass="20372">MIFSTLVSDSLFWDYHRRVRLVLSSLMSIQLPLRITLLMDAIFCSLRMILYYARSMKICPDDFVLCSKHEDLSVAVRALNVALTKFNNWCDDHNFTISFSKTKAMVFTRKNLPQELPFINVRGVRLEIVESIRYLGVIFDRRLTWANQVVHVAASCQKNINIIKSLTSTWWGSDF</sequence>
<protein>
    <recommendedName>
        <fullName evidence="4">Reverse transcriptase domain-containing protein</fullName>
    </recommendedName>
</protein>
<evidence type="ECO:0008006" key="4">
    <source>
        <dbReference type="Google" id="ProtNLM"/>
    </source>
</evidence>
<keyword evidence="3" id="KW-1185">Reference proteome</keyword>
<name>A0AAW1MG02_POPJA</name>